<dbReference type="HOGENOM" id="CLU_1309728_0_0_1"/>
<dbReference type="Ensembl" id="ENSCSAVT00000015425.1">
    <property type="protein sequence ID" value="ENSCSAVP00000015251.1"/>
    <property type="gene ID" value="ENSCSAVG00000008951.1"/>
</dbReference>
<accession>H2ZCD5</accession>
<evidence type="ECO:0000313" key="1">
    <source>
        <dbReference type="Ensembl" id="ENSCSAVP00000015251.1"/>
    </source>
</evidence>
<dbReference type="AlphaFoldDB" id="H2ZCD5"/>
<evidence type="ECO:0000313" key="2">
    <source>
        <dbReference type="Proteomes" id="UP000007875"/>
    </source>
</evidence>
<sequence>MNRKRENTELSSAIISMRLFDDQCKEKIKNQPWLFGRMALSRNICRFWLPIDVRDLQGLSPAQYLSKYCVITKRRYKLYAQAFERQLNKRKTKDTSIEAKTTLDIKGCDCALRDVHSNCIDDKQIALVRELVCINNDDTQCSVSRVKSSLFCQVCALTERLFYSHFVTEDGEDEMTSQKQKIEDADFDGLEWRLRNVTITDELRRLLFSL</sequence>
<reference evidence="1" key="3">
    <citation type="submission" date="2025-09" db="UniProtKB">
        <authorList>
            <consortium name="Ensembl"/>
        </authorList>
    </citation>
    <scope>IDENTIFICATION</scope>
</reference>
<reference evidence="1" key="2">
    <citation type="submission" date="2025-08" db="UniProtKB">
        <authorList>
            <consortium name="Ensembl"/>
        </authorList>
    </citation>
    <scope>IDENTIFICATION</scope>
</reference>
<dbReference type="InParanoid" id="H2ZCD5"/>
<dbReference type="Proteomes" id="UP000007875">
    <property type="component" value="Unassembled WGS sequence"/>
</dbReference>
<dbReference type="eggNOG" id="ENOG502S09F">
    <property type="taxonomic scope" value="Eukaryota"/>
</dbReference>
<dbReference type="OMA" id="RELVCIN"/>
<dbReference type="STRING" id="51511.ENSCSAVP00000015251"/>
<dbReference type="PANTHER" id="PTHR36696:SF1">
    <property type="entry name" value="EF-HAND DOMAIN-CONTAINING PROTEIN"/>
    <property type="match status" value="1"/>
</dbReference>
<protein>
    <submittedName>
        <fullName evidence="1">Uncharacterized protein</fullName>
    </submittedName>
</protein>
<reference evidence="2" key="1">
    <citation type="submission" date="2003-08" db="EMBL/GenBank/DDBJ databases">
        <authorList>
            <person name="Birren B."/>
            <person name="Nusbaum C."/>
            <person name="Abebe A."/>
            <person name="Abouelleil A."/>
            <person name="Adekoya E."/>
            <person name="Ait-zahra M."/>
            <person name="Allen N."/>
            <person name="Allen T."/>
            <person name="An P."/>
            <person name="Anderson M."/>
            <person name="Anderson S."/>
            <person name="Arachchi H."/>
            <person name="Armbruster J."/>
            <person name="Bachantsang P."/>
            <person name="Baldwin J."/>
            <person name="Barry A."/>
            <person name="Bayul T."/>
            <person name="Blitshsteyn B."/>
            <person name="Bloom T."/>
            <person name="Blye J."/>
            <person name="Boguslavskiy L."/>
            <person name="Borowsky M."/>
            <person name="Boukhgalter B."/>
            <person name="Brunache A."/>
            <person name="Butler J."/>
            <person name="Calixte N."/>
            <person name="Calvo S."/>
            <person name="Camarata J."/>
            <person name="Campo K."/>
            <person name="Chang J."/>
            <person name="Cheshatsang Y."/>
            <person name="Citroen M."/>
            <person name="Collymore A."/>
            <person name="Considine T."/>
            <person name="Cook A."/>
            <person name="Cooke P."/>
            <person name="Corum B."/>
            <person name="Cuomo C."/>
            <person name="David R."/>
            <person name="Dawoe T."/>
            <person name="Degray S."/>
            <person name="Dodge S."/>
            <person name="Dooley K."/>
            <person name="Dorje P."/>
            <person name="Dorjee K."/>
            <person name="Dorris L."/>
            <person name="Duffey N."/>
            <person name="Dupes A."/>
            <person name="Elkins T."/>
            <person name="Engels R."/>
            <person name="Erickson J."/>
            <person name="Farina A."/>
            <person name="Faro S."/>
            <person name="Ferreira P."/>
            <person name="Fischer H."/>
            <person name="Fitzgerald M."/>
            <person name="Foley K."/>
            <person name="Gage D."/>
            <person name="Galagan J."/>
            <person name="Gearin G."/>
            <person name="Gnerre S."/>
            <person name="Gnirke A."/>
            <person name="Goyette A."/>
            <person name="Graham J."/>
            <person name="Grandbois E."/>
            <person name="Gyaltsen K."/>
            <person name="Hafez N."/>
            <person name="Hagopian D."/>
            <person name="Hagos B."/>
            <person name="Hall J."/>
            <person name="Hatcher B."/>
            <person name="Heller A."/>
            <person name="Higgins H."/>
            <person name="Honan T."/>
            <person name="Horn A."/>
            <person name="Houde N."/>
            <person name="Hughes L."/>
            <person name="Hulme W."/>
            <person name="Husby E."/>
            <person name="Iliev I."/>
            <person name="Jaffe D."/>
            <person name="Jones C."/>
            <person name="Kamal M."/>
            <person name="Kamat A."/>
            <person name="Kamvysselis M."/>
            <person name="Karlsson E."/>
            <person name="Kells C."/>
            <person name="Kieu A."/>
            <person name="Kisner P."/>
            <person name="Kodira C."/>
            <person name="Kulbokas E."/>
            <person name="Labutti K."/>
            <person name="Lama D."/>
            <person name="Landers T."/>
            <person name="Leger J."/>
            <person name="Levine S."/>
            <person name="Lewis D."/>
            <person name="Lewis T."/>
            <person name="Lindblad-toh K."/>
            <person name="Liu X."/>
            <person name="Lokyitsang T."/>
            <person name="Lokyitsang Y."/>
            <person name="Lucien O."/>
            <person name="Lui A."/>
            <person name="Ma L.J."/>
            <person name="Mabbitt R."/>
            <person name="Macdonald J."/>
            <person name="Maclean C."/>
            <person name="Major J."/>
            <person name="Manning J."/>
            <person name="Marabella R."/>
            <person name="Maru K."/>
            <person name="Matthews C."/>
            <person name="Mauceli E."/>
            <person name="Mccarthy M."/>
            <person name="Mcdonough S."/>
            <person name="Mcghee T."/>
            <person name="Meldrim J."/>
            <person name="Meneus L."/>
            <person name="Mesirov J."/>
            <person name="Mihalev A."/>
            <person name="Mihova T."/>
            <person name="Mikkelsen T."/>
            <person name="Mlenga V."/>
            <person name="Moru K."/>
            <person name="Mozes J."/>
            <person name="Mulrain L."/>
            <person name="Munson G."/>
            <person name="Naylor J."/>
            <person name="Newes C."/>
            <person name="Nguyen C."/>
            <person name="Nguyen N."/>
            <person name="Nguyen T."/>
            <person name="Nicol R."/>
            <person name="Nielsen C."/>
            <person name="Nizzari M."/>
            <person name="Norbu C."/>
            <person name="Norbu N."/>
            <person name="O'donnell P."/>
            <person name="Okoawo O."/>
            <person name="O'leary S."/>
            <person name="Omotosho B."/>
            <person name="O'neill K."/>
            <person name="Osman S."/>
            <person name="Parker S."/>
            <person name="Perrin D."/>
            <person name="Phunkhang P."/>
            <person name="Piqani B."/>
            <person name="Purcell S."/>
            <person name="Rachupka T."/>
            <person name="Ramasamy U."/>
            <person name="Rameau R."/>
            <person name="Ray V."/>
            <person name="Raymond C."/>
            <person name="Retta R."/>
            <person name="Richardson S."/>
            <person name="Rise C."/>
            <person name="Rodriguez J."/>
            <person name="Rogers J."/>
            <person name="Rogov P."/>
            <person name="Rutman M."/>
            <person name="Schupbach R."/>
            <person name="Seaman C."/>
            <person name="Settipalli S."/>
            <person name="Sharpe T."/>
            <person name="Sheridan J."/>
            <person name="Sherpa N."/>
            <person name="Shi J."/>
            <person name="Smirnov S."/>
            <person name="Smith C."/>
            <person name="Sougnez C."/>
            <person name="Spencer B."/>
            <person name="Stalker J."/>
            <person name="Stange-thomann N."/>
            <person name="Stavropoulos S."/>
            <person name="Stetson K."/>
            <person name="Stone C."/>
            <person name="Stone S."/>
            <person name="Stubbs M."/>
            <person name="Talamas J."/>
            <person name="Tchuinga P."/>
            <person name="Tenzing P."/>
            <person name="Tesfaye S."/>
            <person name="Theodore J."/>
            <person name="Thoulutsang Y."/>
            <person name="Topham K."/>
            <person name="Towey S."/>
            <person name="Tsamla T."/>
            <person name="Tsomo N."/>
            <person name="Vallee D."/>
            <person name="Vassiliev H."/>
            <person name="Venkataraman V."/>
            <person name="Vinson J."/>
            <person name="Vo A."/>
            <person name="Wade C."/>
            <person name="Wang S."/>
            <person name="Wangchuk T."/>
            <person name="Wangdi T."/>
            <person name="Whittaker C."/>
            <person name="Wilkinson J."/>
            <person name="Wu Y."/>
            <person name="Wyman D."/>
            <person name="Yadav S."/>
            <person name="Yang S."/>
            <person name="Yang X."/>
            <person name="Yeager S."/>
            <person name="Yee E."/>
            <person name="Young G."/>
            <person name="Zainoun J."/>
            <person name="Zembeck L."/>
            <person name="Zimmer A."/>
            <person name="Zody M."/>
            <person name="Lander E."/>
        </authorList>
    </citation>
    <scope>NUCLEOTIDE SEQUENCE [LARGE SCALE GENOMIC DNA]</scope>
</reference>
<organism evidence="1 2">
    <name type="scientific">Ciona savignyi</name>
    <name type="common">Pacific transparent sea squirt</name>
    <dbReference type="NCBI Taxonomy" id="51511"/>
    <lineage>
        <taxon>Eukaryota</taxon>
        <taxon>Metazoa</taxon>
        <taxon>Chordata</taxon>
        <taxon>Tunicata</taxon>
        <taxon>Ascidiacea</taxon>
        <taxon>Phlebobranchia</taxon>
        <taxon>Cionidae</taxon>
        <taxon>Ciona</taxon>
    </lineage>
</organism>
<name>H2ZCD5_CIOSA</name>
<keyword evidence="2" id="KW-1185">Reference proteome</keyword>
<proteinExistence type="predicted"/>
<dbReference type="PANTHER" id="PTHR36696">
    <property type="entry name" value="AGAP012002-PA"/>
    <property type="match status" value="1"/>
</dbReference>